<sequence length="69" mass="8168">MTSACKASSYQEDPDIQIVLDNAEELYSYILRVEATMMLHDLTFRSNTRQLQRRRNMNLPKPQRQANYC</sequence>
<feature type="region of interest" description="Disordered" evidence="1">
    <location>
        <begin position="50"/>
        <end position="69"/>
    </location>
</feature>
<keyword evidence="3" id="KW-1185">Reference proteome</keyword>
<organism evidence="2 3">
    <name type="scientific">Dreissena polymorpha</name>
    <name type="common">Zebra mussel</name>
    <name type="synonym">Mytilus polymorpha</name>
    <dbReference type="NCBI Taxonomy" id="45954"/>
    <lineage>
        <taxon>Eukaryota</taxon>
        <taxon>Metazoa</taxon>
        <taxon>Spiralia</taxon>
        <taxon>Lophotrochozoa</taxon>
        <taxon>Mollusca</taxon>
        <taxon>Bivalvia</taxon>
        <taxon>Autobranchia</taxon>
        <taxon>Heteroconchia</taxon>
        <taxon>Euheterodonta</taxon>
        <taxon>Imparidentia</taxon>
        <taxon>Neoheterodontei</taxon>
        <taxon>Myida</taxon>
        <taxon>Dreissenoidea</taxon>
        <taxon>Dreissenidae</taxon>
        <taxon>Dreissena</taxon>
    </lineage>
</organism>
<name>A0A9D4FM76_DREPO</name>
<evidence type="ECO:0000256" key="1">
    <source>
        <dbReference type="SAM" id="MobiDB-lite"/>
    </source>
</evidence>
<comment type="caution">
    <text evidence="2">The sequence shown here is derived from an EMBL/GenBank/DDBJ whole genome shotgun (WGS) entry which is preliminary data.</text>
</comment>
<protein>
    <submittedName>
        <fullName evidence="2">Uncharacterized protein</fullName>
    </submittedName>
</protein>
<gene>
    <name evidence="2" type="ORF">DPMN_155420</name>
</gene>
<reference evidence="2" key="1">
    <citation type="journal article" date="2019" name="bioRxiv">
        <title>The Genome of the Zebra Mussel, Dreissena polymorpha: A Resource for Invasive Species Research.</title>
        <authorList>
            <person name="McCartney M.A."/>
            <person name="Auch B."/>
            <person name="Kono T."/>
            <person name="Mallez S."/>
            <person name="Zhang Y."/>
            <person name="Obille A."/>
            <person name="Becker A."/>
            <person name="Abrahante J.E."/>
            <person name="Garbe J."/>
            <person name="Badalamenti J.P."/>
            <person name="Herman A."/>
            <person name="Mangelson H."/>
            <person name="Liachko I."/>
            <person name="Sullivan S."/>
            <person name="Sone E.D."/>
            <person name="Koren S."/>
            <person name="Silverstein K.A.T."/>
            <person name="Beckman K.B."/>
            <person name="Gohl D.M."/>
        </authorList>
    </citation>
    <scope>NUCLEOTIDE SEQUENCE</scope>
    <source>
        <strain evidence="2">Duluth1</strain>
        <tissue evidence="2">Whole animal</tissue>
    </source>
</reference>
<reference evidence="2" key="2">
    <citation type="submission" date="2020-11" db="EMBL/GenBank/DDBJ databases">
        <authorList>
            <person name="McCartney M.A."/>
            <person name="Auch B."/>
            <person name="Kono T."/>
            <person name="Mallez S."/>
            <person name="Becker A."/>
            <person name="Gohl D.M."/>
            <person name="Silverstein K.A.T."/>
            <person name="Koren S."/>
            <person name="Bechman K.B."/>
            <person name="Herman A."/>
            <person name="Abrahante J.E."/>
            <person name="Garbe J."/>
        </authorList>
    </citation>
    <scope>NUCLEOTIDE SEQUENCE</scope>
    <source>
        <strain evidence="2">Duluth1</strain>
        <tissue evidence="2">Whole animal</tissue>
    </source>
</reference>
<dbReference type="Proteomes" id="UP000828390">
    <property type="component" value="Unassembled WGS sequence"/>
</dbReference>
<evidence type="ECO:0000313" key="3">
    <source>
        <dbReference type="Proteomes" id="UP000828390"/>
    </source>
</evidence>
<dbReference type="EMBL" id="JAIWYP010000007">
    <property type="protein sequence ID" value="KAH3801759.1"/>
    <property type="molecule type" value="Genomic_DNA"/>
</dbReference>
<evidence type="ECO:0000313" key="2">
    <source>
        <dbReference type="EMBL" id="KAH3801759.1"/>
    </source>
</evidence>
<proteinExistence type="predicted"/>
<dbReference type="AlphaFoldDB" id="A0A9D4FM76"/>
<accession>A0A9D4FM76</accession>